<feature type="domain" description="SWIM-type" evidence="2">
    <location>
        <begin position="52"/>
        <end position="88"/>
    </location>
</feature>
<proteinExistence type="predicted"/>
<evidence type="ECO:0000313" key="4">
    <source>
        <dbReference type="Proteomes" id="UP000482960"/>
    </source>
</evidence>
<name>A0A6V8LC36_9ACTN</name>
<protein>
    <recommendedName>
        <fullName evidence="2">SWIM-type domain-containing protein</fullName>
    </recommendedName>
</protein>
<keyword evidence="1" id="KW-0863">Zinc-finger</keyword>
<reference evidence="3 4" key="2">
    <citation type="submission" date="2020-03" db="EMBL/GenBank/DDBJ databases">
        <authorList>
            <person name="Ichikawa N."/>
            <person name="Kimura A."/>
            <person name="Kitahashi Y."/>
            <person name="Uohara A."/>
        </authorList>
    </citation>
    <scope>NUCLEOTIDE SEQUENCE [LARGE SCALE GENOMIC DNA]</scope>
    <source>
        <strain evidence="3 4">NBRC 108638</strain>
    </source>
</reference>
<dbReference type="PROSITE" id="PS50966">
    <property type="entry name" value="ZF_SWIM"/>
    <property type="match status" value="1"/>
</dbReference>
<keyword evidence="1" id="KW-0479">Metal-binding</keyword>
<evidence type="ECO:0000256" key="1">
    <source>
        <dbReference type="PROSITE-ProRule" id="PRU00325"/>
    </source>
</evidence>
<evidence type="ECO:0000313" key="3">
    <source>
        <dbReference type="EMBL" id="GFJ93914.1"/>
    </source>
</evidence>
<dbReference type="GO" id="GO:0008270">
    <property type="term" value="F:zinc ion binding"/>
    <property type="evidence" value="ECO:0007669"/>
    <property type="project" value="UniProtKB-KW"/>
</dbReference>
<gene>
    <name evidence="3" type="ORF">Prum_075560</name>
</gene>
<dbReference type="EMBL" id="BLPG01000001">
    <property type="protein sequence ID" value="GFJ93914.1"/>
    <property type="molecule type" value="Genomic_DNA"/>
</dbReference>
<keyword evidence="1" id="KW-0862">Zinc</keyword>
<dbReference type="Proteomes" id="UP000482960">
    <property type="component" value="Unassembled WGS sequence"/>
</dbReference>
<keyword evidence="4" id="KW-1185">Reference proteome</keyword>
<dbReference type="InterPro" id="IPR007527">
    <property type="entry name" value="Znf_SWIM"/>
</dbReference>
<sequence length="278" mass="29540">MAVHIDVEAFRDSTPAAVDEAATRLRNDGGVGELEPAGGGVQAVIHDQGGVYQPWVGIVDRAFTGVCDCPHTGDDLCVHAVAVALTAFAEGVTFSGAAAPPGADPTDPEQASYLQAVRRLAPRQLAALVVEHALRDRLFAAHLLGEAGMLDTADTSHLSDFRAAIVDASNATTGEWEIHDVEAAGHHLVAEVEILCAHPATPAALDLIEEAIVVWDDLAGHLIDAYHVRRVDPEQISEPLVDAHRDLCERLDLDPDQVADRLTRLANQCHHDTVASSP</sequence>
<evidence type="ECO:0000259" key="2">
    <source>
        <dbReference type="PROSITE" id="PS50966"/>
    </source>
</evidence>
<accession>A0A6V8LC36</accession>
<organism evidence="3 4">
    <name type="scientific">Phytohabitans rumicis</name>
    <dbReference type="NCBI Taxonomy" id="1076125"/>
    <lineage>
        <taxon>Bacteria</taxon>
        <taxon>Bacillati</taxon>
        <taxon>Actinomycetota</taxon>
        <taxon>Actinomycetes</taxon>
        <taxon>Micromonosporales</taxon>
        <taxon>Micromonosporaceae</taxon>
    </lineage>
</organism>
<comment type="caution">
    <text evidence="3">The sequence shown here is derived from an EMBL/GenBank/DDBJ whole genome shotgun (WGS) entry which is preliminary data.</text>
</comment>
<reference evidence="3 4" key="1">
    <citation type="submission" date="2020-03" db="EMBL/GenBank/DDBJ databases">
        <title>Whole genome shotgun sequence of Phytohabitans rumicis NBRC 108638.</title>
        <authorList>
            <person name="Komaki H."/>
            <person name="Tamura T."/>
        </authorList>
    </citation>
    <scope>NUCLEOTIDE SEQUENCE [LARGE SCALE GENOMIC DNA]</scope>
    <source>
        <strain evidence="3 4">NBRC 108638</strain>
    </source>
</reference>
<dbReference type="AlphaFoldDB" id="A0A6V8LC36"/>
<dbReference type="RefSeq" id="WP_246278311.1">
    <property type="nucleotide sequence ID" value="NZ_BAABJB010000001.1"/>
</dbReference>